<evidence type="ECO:0000256" key="2">
    <source>
        <dbReference type="ARBA" id="ARBA00022801"/>
    </source>
</evidence>
<reference evidence="5" key="1">
    <citation type="submission" date="2021-01" db="EMBL/GenBank/DDBJ databases">
        <authorList>
            <person name="Corre E."/>
            <person name="Pelletier E."/>
            <person name="Niang G."/>
            <person name="Scheremetjew M."/>
            <person name="Finn R."/>
            <person name="Kale V."/>
            <person name="Holt S."/>
            <person name="Cochrane G."/>
            <person name="Meng A."/>
            <person name="Brown T."/>
            <person name="Cohen L."/>
        </authorList>
    </citation>
    <scope>NUCLEOTIDE SEQUENCE</scope>
    <source>
        <strain evidence="5">Isolate 1302-5</strain>
    </source>
</reference>
<dbReference type="InterPro" id="IPR036971">
    <property type="entry name" value="PDEase_catalytic_dom_sf"/>
</dbReference>
<dbReference type="Pfam" id="PF00233">
    <property type="entry name" value="PDEase_I"/>
    <property type="match status" value="1"/>
</dbReference>
<dbReference type="AlphaFoldDB" id="A0A7S4JZE0"/>
<evidence type="ECO:0000313" key="5">
    <source>
        <dbReference type="EMBL" id="CAE2279147.1"/>
    </source>
</evidence>
<feature type="compositionally biased region" description="Polar residues" evidence="3">
    <location>
        <begin position="398"/>
        <end position="410"/>
    </location>
</feature>
<feature type="compositionally biased region" description="Polar residues" evidence="3">
    <location>
        <begin position="580"/>
        <end position="591"/>
    </location>
</feature>
<feature type="compositionally biased region" description="Polar residues" evidence="3">
    <location>
        <begin position="89"/>
        <end position="99"/>
    </location>
</feature>
<feature type="region of interest" description="Disordered" evidence="3">
    <location>
        <begin position="549"/>
        <end position="593"/>
    </location>
</feature>
<dbReference type="GO" id="GO:0007165">
    <property type="term" value="P:signal transduction"/>
    <property type="evidence" value="ECO:0007669"/>
    <property type="project" value="InterPro"/>
</dbReference>
<feature type="region of interest" description="Disordered" evidence="3">
    <location>
        <begin position="348"/>
        <end position="425"/>
    </location>
</feature>
<feature type="region of interest" description="Disordered" evidence="3">
    <location>
        <begin position="87"/>
        <end position="114"/>
    </location>
</feature>
<evidence type="ECO:0000256" key="3">
    <source>
        <dbReference type="SAM" id="MobiDB-lite"/>
    </source>
</evidence>
<sequence>MSGAIHPSALPGRATGGRGPPFASLALDVTSEPWGTLGLGQPQLGAAAAGGGSGNPSDDMAFLVDRVVALLLVRIVALLSFRKGGRNTTGGPTVATTGKSDAGSEGAADHAPEAPRINYSDLSTTTIARAALASDWTEWPESEVTPELLKQLREYVMQICSKYWASVHYHNLDHCYHVVISANKLLDMILCEDDWSNFGQQAAAAAGHAESNGGGASASPRKKQWRRTFGIKSDPLAQLAFVFSALIHDVEHMGLTNQQLVDESNELAILYNDQSVAEQRSLAVAFATLMRPEFAVLREALFPTREDYVRFRKLVINLVLCTDIASPERQQIVKSKWKEAFGAETTAAAARAREREQKRRRSRAATREKQQQQAKALREQQQQHQQQQRRGDIRRMSSPATSIQDVQNEEIQGLEREPNNGEKDEKLVSRFFRNRLSMNHAPAANLEGSAHLNGVSDHHSVPHDFVARRNSAMSETDAGDDLSVSSGSISPSLSIEPDQSGRPDAEHPNDGVIVTGITLSNPRYNEDFVPAATMSLADLNLEGAKLPRNVPGPQGQHRAVSASMTRGPGGGGACRRRGSNDSYVSTDSQRSLKMPRRFSAPAITRSEKYEFRLGIRRALDLTGIAIEAFPKPPAASPRGAGSGGADGSPQSADEESAYYDHDEPDDLKKTAVLEQLIRAADIAAVLQDWLNMIKWSCRLFFEQKASSVQGRGVDPQRGWLKGQIAFIDSYALPLAKRLAESGVFGDGTGDAAGFAACVEDNRSRWLREGQFITDGLIDDWDAVMNVGGGNSKR</sequence>
<dbReference type="SUPFAM" id="SSF109604">
    <property type="entry name" value="HD-domain/PDEase-like"/>
    <property type="match status" value="2"/>
</dbReference>
<dbReference type="GO" id="GO:0046872">
    <property type="term" value="F:metal ion binding"/>
    <property type="evidence" value="ECO:0007669"/>
    <property type="project" value="UniProtKB-KW"/>
</dbReference>
<feature type="compositionally biased region" description="Low complexity" evidence="3">
    <location>
        <begin position="481"/>
        <end position="495"/>
    </location>
</feature>
<keyword evidence="2" id="KW-0378">Hydrolase</keyword>
<gene>
    <name evidence="5" type="ORF">OAUR00152_LOCUS36598</name>
</gene>
<feature type="compositionally biased region" description="Basic and acidic residues" evidence="3">
    <location>
        <begin position="499"/>
        <end position="509"/>
    </location>
</feature>
<dbReference type="GO" id="GO:0004114">
    <property type="term" value="F:3',5'-cyclic-nucleotide phosphodiesterase activity"/>
    <property type="evidence" value="ECO:0007669"/>
    <property type="project" value="InterPro"/>
</dbReference>
<dbReference type="EMBL" id="HBKQ01053154">
    <property type="protein sequence ID" value="CAE2279147.1"/>
    <property type="molecule type" value="Transcribed_RNA"/>
</dbReference>
<proteinExistence type="predicted"/>
<protein>
    <recommendedName>
        <fullName evidence="4">PDEase domain-containing protein</fullName>
    </recommendedName>
</protein>
<dbReference type="Gene3D" id="1.10.1300.10">
    <property type="entry name" value="3'5'-cyclic nucleotide phosphodiesterase, catalytic domain"/>
    <property type="match status" value="2"/>
</dbReference>
<feature type="region of interest" description="Disordered" evidence="3">
    <location>
        <begin position="472"/>
        <end position="509"/>
    </location>
</feature>
<name>A0A7S4JZE0_9STRA</name>
<feature type="compositionally biased region" description="Basic and acidic residues" evidence="3">
    <location>
        <begin position="413"/>
        <end position="425"/>
    </location>
</feature>
<evidence type="ECO:0000259" key="4">
    <source>
        <dbReference type="Pfam" id="PF00233"/>
    </source>
</evidence>
<keyword evidence="1" id="KW-0479">Metal-binding</keyword>
<dbReference type="InterPro" id="IPR002073">
    <property type="entry name" value="PDEase_catalytic_dom"/>
</dbReference>
<feature type="compositionally biased region" description="Low complexity" evidence="3">
    <location>
        <begin position="371"/>
        <end position="388"/>
    </location>
</feature>
<organism evidence="5">
    <name type="scientific">Odontella aurita</name>
    <dbReference type="NCBI Taxonomy" id="265563"/>
    <lineage>
        <taxon>Eukaryota</taxon>
        <taxon>Sar</taxon>
        <taxon>Stramenopiles</taxon>
        <taxon>Ochrophyta</taxon>
        <taxon>Bacillariophyta</taxon>
        <taxon>Mediophyceae</taxon>
        <taxon>Biddulphiophycidae</taxon>
        <taxon>Eupodiscales</taxon>
        <taxon>Odontellaceae</taxon>
        <taxon>Odontella</taxon>
    </lineage>
</organism>
<feature type="region of interest" description="Disordered" evidence="3">
    <location>
        <begin position="1"/>
        <end position="25"/>
    </location>
</feature>
<feature type="domain" description="PDEase" evidence="4">
    <location>
        <begin position="169"/>
        <end position="326"/>
    </location>
</feature>
<feature type="region of interest" description="Disordered" evidence="3">
    <location>
        <begin position="630"/>
        <end position="662"/>
    </location>
</feature>
<dbReference type="PANTHER" id="PTHR11347">
    <property type="entry name" value="CYCLIC NUCLEOTIDE PHOSPHODIESTERASE"/>
    <property type="match status" value="1"/>
</dbReference>
<accession>A0A7S4JZE0</accession>
<evidence type="ECO:0000256" key="1">
    <source>
        <dbReference type="ARBA" id="ARBA00022723"/>
    </source>
</evidence>